<evidence type="ECO:0000256" key="1">
    <source>
        <dbReference type="ARBA" id="ARBA00022741"/>
    </source>
</evidence>
<dbReference type="SMART" id="SM00796">
    <property type="entry name" value="AHS1"/>
    <property type="match status" value="1"/>
</dbReference>
<dbReference type="InterPro" id="IPR010016">
    <property type="entry name" value="PxpB"/>
</dbReference>
<keyword evidence="6" id="KW-1185">Reference proteome</keyword>
<keyword evidence="3" id="KW-0067">ATP-binding</keyword>
<dbReference type="RefSeq" id="WP_086434509.1">
    <property type="nucleotide sequence ID" value="NZ_FXWH01000001.1"/>
</dbReference>
<dbReference type="SUPFAM" id="SSF160467">
    <property type="entry name" value="PH0987 N-terminal domain-like"/>
    <property type="match status" value="1"/>
</dbReference>
<dbReference type="GO" id="GO:0016787">
    <property type="term" value="F:hydrolase activity"/>
    <property type="evidence" value="ECO:0007669"/>
    <property type="project" value="UniProtKB-KW"/>
</dbReference>
<dbReference type="GO" id="GO:0005524">
    <property type="term" value="F:ATP binding"/>
    <property type="evidence" value="ECO:0007669"/>
    <property type="project" value="UniProtKB-KW"/>
</dbReference>
<dbReference type="Gene3D" id="3.30.1360.40">
    <property type="match status" value="1"/>
</dbReference>
<dbReference type="SUPFAM" id="SSF50891">
    <property type="entry name" value="Cyclophilin-like"/>
    <property type="match status" value="1"/>
</dbReference>
<name>A0A1Y6EZY8_9GAMM</name>
<dbReference type="Pfam" id="PF02682">
    <property type="entry name" value="CT_C_D"/>
    <property type="match status" value="1"/>
</dbReference>
<protein>
    <submittedName>
        <fullName evidence="5">Sensor histidine kinase inhibitor, KipI family</fullName>
    </submittedName>
</protein>
<evidence type="ECO:0000256" key="3">
    <source>
        <dbReference type="ARBA" id="ARBA00022840"/>
    </source>
</evidence>
<dbReference type="PANTHER" id="PTHR34698">
    <property type="entry name" value="5-OXOPROLINASE SUBUNIT B"/>
    <property type="match status" value="1"/>
</dbReference>
<reference evidence="6" key="1">
    <citation type="submission" date="2017-04" db="EMBL/GenBank/DDBJ databases">
        <authorList>
            <person name="Varghese N."/>
            <person name="Submissions S."/>
        </authorList>
    </citation>
    <scope>NUCLEOTIDE SEQUENCE [LARGE SCALE GENOMIC DNA]</scope>
</reference>
<evidence type="ECO:0000259" key="4">
    <source>
        <dbReference type="SMART" id="SM00796"/>
    </source>
</evidence>
<dbReference type="PANTHER" id="PTHR34698:SF2">
    <property type="entry name" value="5-OXOPROLINASE SUBUNIT B"/>
    <property type="match status" value="1"/>
</dbReference>
<organism evidence="5 6">
    <name type="scientific">Pseudidiomarina planktonica</name>
    <dbReference type="NCBI Taxonomy" id="1323738"/>
    <lineage>
        <taxon>Bacteria</taxon>
        <taxon>Pseudomonadati</taxon>
        <taxon>Pseudomonadota</taxon>
        <taxon>Gammaproteobacteria</taxon>
        <taxon>Alteromonadales</taxon>
        <taxon>Idiomarinaceae</taxon>
        <taxon>Pseudidiomarina</taxon>
    </lineage>
</organism>
<dbReference type="InterPro" id="IPR003833">
    <property type="entry name" value="CT_C_D"/>
</dbReference>
<gene>
    <name evidence="5" type="ORF">SAMN06297229_1442</name>
</gene>
<dbReference type="AlphaFoldDB" id="A0A1Y6EZY8"/>
<accession>A0A1Y6EZY8</accession>
<keyword evidence="1" id="KW-0547">Nucleotide-binding</keyword>
<proteinExistence type="predicted"/>
<dbReference type="Proteomes" id="UP000194450">
    <property type="component" value="Unassembled WGS sequence"/>
</dbReference>
<evidence type="ECO:0000313" key="6">
    <source>
        <dbReference type="Proteomes" id="UP000194450"/>
    </source>
</evidence>
<dbReference type="Gene3D" id="2.40.100.10">
    <property type="entry name" value="Cyclophilin-like"/>
    <property type="match status" value="1"/>
</dbReference>
<evidence type="ECO:0000256" key="2">
    <source>
        <dbReference type="ARBA" id="ARBA00022801"/>
    </source>
</evidence>
<sequence>MKNLPDIQRADVNAILLTFAAEISLEQNRRVHHVAAELRANHSPESIRSNVLELVPAYNTLMIYYDFINIDEQAFIDALKQVLSSLSEPEAGAAQGELYQVGVLYDTSVGLDLECVARRVDASIDDVIAMHTKPEYHVYAIGFAPGFAYLGDVDQALRLPRLDSPRQKVPALSVAIAEQQTAIYPLESPGGWNILGRCAQLPPLAAGVRVQFYSLTRADYEQQRQAGDK</sequence>
<keyword evidence="2" id="KW-0378">Hydrolase</keyword>
<dbReference type="InterPro" id="IPR029000">
    <property type="entry name" value="Cyclophilin-like_dom_sf"/>
</dbReference>
<dbReference type="EMBL" id="FXWH01000001">
    <property type="protein sequence ID" value="SMQ66112.1"/>
    <property type="molecule type" value="Genomic_DNA"/>
</dbReference>
<dbReference type="OrthoDB" id="9778567at2"/>
<feature type="domain" description="Carboxyltransferase" evidence="4">
    <location>
        <begin position="5"/>
        <end position="205"/>
    </location>
</feature>
<evidence type="ECO:0000313" key="5">
    <source>
        <dbReference type="EMBL" id="SMQ66112.1"/>
    </source>
</evidence>